<sequence length="339" mass="37925">MKKRMNRSAPTAILTVFLIITMLLYGCVQQPTGVDYTKSENWAYLPLGETVTKNCDVFFVAPTVYLGTDTSHSMDIGDEETKAQFLGATNMEKSLYDGEANFFAPYYRQAALNAYTMNASESDQYFNLAYEDVSQAFDLYMKDYNNGRPFILAGFSQGSEMLLRLLEEKFDDPTLSGQLVAAYIIGWRVTPEDLINYPFLKMAQNSGDTGVIISFNSEAEGIQTSLIVPDKTLGINPLNWKTDSTPAFASENNGAVFTDYSGGVVKEVPNLTGAYLDSIRGTLRVTDVTPADFPPVLDIFQNGVYHLYDYQFFYRNLQANVKERIDNFLSDPVLLEPLT</sequence>
<evidence type="ECO:0000313" key="2">
    <source>
        <dbReference type="Proteomes" id="UP000603234"/>
    </source>
</evidence>
<dbReference type="InterPro" id="IPR021440">
    <property type="entry name" value="DUF3089"/>
</dbReference>
<evidence type="ECO:0000313" key="1">
    <source>
        <dbReference type="EMBL" id="MBC3803677.1"/>
    </source>
</evidence>
<organism evidence="1 2">
    <name type="scientific">Acetobacterium fimetarium</name>
    <dbReference type="NCBI Taxonomy" id="52691"/>
    <lineage>
        <taxon>Bacteria</taxon>
        <taxon>Bacillati</taxon>
        <taxon>Bacillota</taxon>
        <taxon>Clostridia</taxon>
        <taxon>Eubacteriales</taxon>
        <taxon>Eubacteriaceae</taxon>
        <taxon>Acetobacterium</taxon>
    </lineage>
</organism>
<dbReference type="RefSeq" id="WP_186841579.1">
    <property type="nucleotide sequence ID" value="NZ_WJBC01000004.1"/>
</dbReference>
<dbReference type="EMBL" id="WJBC01000004">
    <property type="protein sequence ID" value="MBC3803677.1"/>
    <property type="molecule type" value="Genomic_DNA"/>
</dbReference>
<protein>
    <submittedName>
        <fullName evidence="1">DUF3089 domain-containing protein</fullName>
    </submittedName>
</protein>
<accession>A0ABR6WSU8</accession>
<name>A0ABR6WSU8_9FIRM</name>
<gene>
    <name evidence="1" type="ORF">GH808_04415</name>
</gene>
<dbReference type="InterPro" id="IPR029058">
    <property type="entry name" value="AB_hydrolase_fold"/>
</dbReference>
<dbReference type="Proteomes" id="UP000603234">
    <property type="component" value="Unassembled WGS sequence"/>
</dbReference>
<reference evidence="1 2" key="1">
    <citation type="journal article" date="2020" name="mSystems">
        <title>Defining Genomic and Predicted Metabolic Features of the Acetobacterium Genus.</title>
        <authorList>
            <person name="Ross D.E."/>
            <person name="Marshall C.W."/>
            <person name="Gulliver D."/>
            <person name="May H.D."/>
            <person name="Norman R.S."/>
        </authorList>
    </citation>
    <scope>NUCLEOTIDE SEQUENCE [LARGE SCALE GENOMIC DNA]</scope>
    <source>
        <strain evidence="1 2">DSM 8238</strain>
    </source>
</reference>
<dbReference type="Pfam" id="PF11288">
    <property type="entry name" value="DUF3089"/>
    <property type="match status" value="1"/>
</dbReference>
<dbReference type="SUPFAM" id="SSF53474">
    <property type="entry name" value="alpha/beta-Hydrolases"/>
    <property type="match status" value="1"/>
</dbReference>
<dbReference type="PROSITE" id="PS51257">
    <property type="entry name" value="PROKAR_LIPOPROTEIN"/>
    <property type="match status" value="1"/>
</dbReference>
<keyword evidence="2" id="KW-1185">Reference proteome</keyword>
<proteinExistence type="predicted"/>
<comment type="caution">
    <text evidence="1">The sequence shown here is derived from an EMBL/GenBank/DDBJ whole genome shotgun (WGS) entry which is preliminary data.</text>
</comment>